<comment type="catalytic activity">
    <reaction evidence="7">
        <text>GTP + H2O = GDP + phosphate + H(+)</text>
        <dbReference type="Rhea" id="RHEA:19669"/>
        <dbReference type="ChEBI" id="CHEBI:15377"/>
        <dbReference type="ChEBI" id="CHEBI:15378"/>
        <dbReference type="ChEBI" id="CHEBI:37565"/>
        <dbReference type="ChEBI" id="CHEBI:43474"/>
        <dbReference type="ChEBI" id="CHEBI:58189"/>
        <dbReference type="EC" id="3.6.5.2"/>
    </reaction>
    <physiologicalReaction direction="left-to-right" evidence="7">
        <dbReference type="Rhea" id="RHEA:19670"/>
    </physiologicalReaction>
</comment>
<dbReference type="GO" id="GO:0005525">
    <property type="term" value="F:GTP binding"/>
    <property type="evidence" value="ECO:0007669"/>
    <property type="project" value="UniProtKB-KW"/>
</dbReference>
<comment type="subcellular location">
    <subcellularLocation>
        <location evidence="1">Membrane</location>
        <topology evidence="1">Lipid-anchor</topology>
    </subcellularLocation>
</comment>
<evidence type="ECO:0000313" key="9">
    <source>
        <dbReference type="Ensembl" id="ENSOTSP00005148161.1"/>
    </source>
</evidence>
<evidence type="ECO:0000256" key="7">
    <source>
        <dbReference type="ARBA" id="ARBA00047660"/>
    </source>
</evidence>
<dbReference type="PANTHER" id="PTHR47980">
    <property type="entry name" value="LD44762P"/>
    <property type="match status" value="1"/>
</dbReference>
<reference evidence="10" key="1">
    <citation type="journal article" date="2018" name="PLoS ONE">
        <title>Chinook salmon (Oncorhynchus tshawytscha) genome and transcriptome.</title>
        <authorList>
            <person name="Christensen K.A."/>
            <person name="Leong J.S."/>
            <person name="Sakhrani D."/>
            <person name="Biagi C.A."/>
            <person name="Minkley D.R."/>
            <person name="Withler R.E."/>
            <person name="Rondeau E.B."/>
            <person name="Koop B.F."/>
            <person name="Devlin R.H."/>
        </authorList>
    </citation>
    <scope>NUCLEOTIDE SEQUENCE [LARGE SCALE GENOMIC DNA]</scope>
</reference>
<dbReference type="GO" id="GO:0016020">
    <property type="term" value="C:membrane"/>
    <property type="evidence" value="ECO:0007669"/>
    <property type="project" value="UniProtKB-SubCell"/>
</dbReference>
<dbReference type="InterPro" id="IPR050305">
    <property type="entry name" value="Small_GTPase_Rab"/>
</dbReference>
<dbReference type="PRINTS" id="PR00449">
    <property type="entry name" value="RASTRNSFRMNG"/>
</dbReference>
<dbReference type="FunFam" id="3.40.50.300:FF:001447">
    <property type="entry name" value="Ras-related protein Rab-1B"/>
    <property type="match status" value="1"/>
</dbReference>
<feature type="transmembrane region" description="Helical" evidence="8">
    <location>
        <begin position="83"/>
        <end position="101"/>
    </location>
</feature>
<reference evidence="9" key="2">
    <citation type="submission" date="2025-08" db="UniProtKB">
        <authorList>
            <consortium name="Ensembl"/>
        </authorList>
    </citation>
    <scope>IDENTIFICATION</scope>
</reference>
<sequence length="113" mass="12848">MASVNDSRLQQQPAQKDAADQNFDYMFKLLIIGNSSVGKTSFLFRYADDSFTPAFVSTVGIDFKVKTVFHNEKRIKLQIWKTWFLISSYCSVLSLLVPHALETKAVFGQADQF</sequence>
<evidence type="ECO:0000256" key="5">
    <source>
        <dbReference type="ARBA" id="ARBA00023134"/>
    </source>
</evidence>
<keyword evidence="6" id="KW-0636">Prenylation</keyword>
<keyword evidence="6" id="KW-0449">Lipoprotein</keyword>
<dbReference type="PROSITE" id="PS51419">
    <property type="entry name" value="RAB"/>
    <property type="match status" value="1"/>
</dbReference>
<evidence type="ECO:0000256" key="3">
    <source>
        <dbReference type="ARBA" id="ARBA00011984"/>
    </source>
</evidence>
<dbReference type="Proteomes" id="UP000694402">
    <property type="component" value="Unassembled WGS sequence"/>
</dbReference>
<dbReference type="Gene3D" id="3.40.50.300">
    <property type="entry name" value="P-loop containing nucleotide triphosphate hydrolases"/>
    <property type="match status" value="1"/>
</dbReference>
<evidence type="ECO:0000256" key="4">
    <source>
        <dbReference type="ARBA" id="ARBA00022741"/>
    </source>
</evidence>
<dbReference type="SMART" id="SM00175">
    <property type="entry name" value="RAB"/>
    <property type="match status" value="1"/>
</dbReference>
<dbReference type="Pfam" id="PF00071">
    <property type="entry name" value="Ras"/>
    <property type="match status" value="1"/>
</dbReference>
<evidence type="ECO:0000256" key="1">
    <source>
        <dbReference type="ARBA" id="ARBA00004635"/>
    </source>
</evidence>
<evidence type="ECO:0000256" key="2">
    <source>
        <dbReference type="ARBA" id="ARBA00006270"/>
    </source>
</evidence>
<dbReference type="InterPro" id="IPR027417">
    <property type="entry name" value="P-loop_NTPase"/>
</dbReference>
<proteinExistence type="inferred from homology"/>
<keyword evidence="4" id="KW-0547">Nucleotide-binding</keyword>
<reference evidence="9" key="3">
    <citation type="submission" date="2025-09" db="UniProtKB">
        <authorList>
            <consortium name="Ensembl"/>
        </authorList>
    </citation>
    <scope>IDENTIFICATION</scope>
</reference>
<keyword evidence="8" id="KW-0812">Transmembrane</keyword>
<dbReference type="SUPFAM" id="SSF52540">
    <property type="entry name" value="P-loop containing nucleoside triphosphate hydrolases"/>
    <property type="match status" value="1"/>
</dbReference>
<evidence type="ECO:0000256" key="8">
    <source>
        <dbReference type="SAM" id="Phobius"/>
    </source>
</evidence>
<dbReference type="GeneTree" id="ENSGT00940000157552"/>
<gene>
    <name evidence="9" type="primary">LOC121842168</name>
</gene>
<comment type="similarity">
    <text evidence="2">Belongs to the small GTPase superfamily. Rab family.</text>
</comment>
<name>A0AAZ3S4W7_ONCTS</name>
<accession>A0AAZ3S4W7</accession>
<dbReference type="EC" id="3.6.5.2" evidence="3"/>
<dbReference type="Ensembl" id="ENSOTST00005134207.1">
    <property type="protein sequence ID" value="ENSOTSP00005148161.1"/>
    <property type="gene ID" value="ENSOTSG00005052892.1"/>
</dbReference>
<organism evidence="9 10">
    <name type="scientific">Oncorhynchus tshawytscha</name>
    <name type="common">Chinook salmon</name>
    <name type="synonym">Salmo tshawytscha</name>
    <dbReference type="NCBI Taxonomy" id="74940"/>
    <lineage>
        <taxon>Eukaryota</taxon>
        <taxon>Metazoa</taxon>
        <taxon>Chordata</taxon>
        <taxon>Craniata</taxon>
        <taxon>Vertebrata</taxon>
        <taxon>Euteleostomi</taxon>
        <taxon>Actinopterygii</taxon>
        <taxon>Neopterygii</taxon>
        <taxon>Teleostei</taxon>
        <taxon>Protacanthopterygii</taxon>
        <taxon>Salmoniformes</taxon>
        <taxon>Salmonidae</taxon>
        <taxon>Salmoninae</taxon>
        <taxon>Oncorhynchus</taxon>
    </lineage>
</organism>
<dbReference type="AlphaFoldDB" id="A0AAZ3S4W7"/>
<evidence type="ECO:0000256" key="6">
    <source>
        <dbReference type="ARBA" id="ARBA00023289"/>
    </source>
</evidence>
<protein>
    <recommendedName>
        <fullName evidence="3">small monomeric GTPase</fullName>
        <ecNumber evidence="3">3.6.5.2</ecNumber>
    </recommendedName>
</protein>
<dbReference type="GO" id="GO:0003925">
    <property type="term" value="F:G protein activity"/>
    <property type="evidence" value="ECO:0007669"/>
    <property type="project" value="UniProtKB-EC"/>
</dbReference>
<keyword evidence="10" id="KW-1185">Reference proteome</keyword>
<keyword evidence="8" id="KW-0472">Membrane</keyword>
<keyword evidence="8" id="KW-1133">Transmembrane helix</keyword>
<dbReference type="InterPro" id="IPR001806">
    <property type="entry name" value="Small_GTPase"/>
</dbReference>
<evidence type="ECO:0000313" key="10">
    <source>
        <dbReference type="Proteomes" id="UP000694402"/>
    </source>
</evidence>
<keyword evidence="5" id="KW-0342">GTP-binding</keyword>